<gene>
    <name evidence="1" type="ORF">LCGC14_0316630</name>
</gene>
<name>A0A0F9W7U4_9ZZZZ</name>
<accession>A0A0F9W7U4</accession>
<dbReference type="EMBL" id="LAZR01000211">
    <property type="protein sequence ID" value="KKN81751.1"/>
    <property type="molecule type" value="Genomic_DNA"/>
</dbReference>
<sequence>MTKALPNSPILRNTDKICLRCSHLNNGEHLIHDRICICKNPILMRANLLSQYSISELRNLKDAKERFNTQTLDNTDE</sequence>
<protein>
    <submittedName>
        <fullName evidence="1">Uncharacterized protein</fullName>
    </submittedName>
</protein>
<dbReference type="AlphaFoldDB" id="A0A0F9W7U4"/>
<organism evidence="1">
    <name type="scientific">marine sediment metagenome</name>
    <dbReference type="NCBI Taxonomy" id="412755"/>
    <lineage>
        <taxon>unclassified sequences</taxon>
        <taxon>metagenomes</taxon>
        <taxon>ecological metagenomes</taxon>
    </lineage>
</organism>
<comment type="caution">
    <text evidence="1">The sequence shown here is derived from an EMBL/GenBank/DDBJ whole genome shotgun (WGS) entry which is preliminary data.</text>
</comment>
<reference evidence="1" key="1">
    <citation type="journal article" date="2015" name="Nature">
        <title>Complex archaea that bridge the gap between prokaryotes and eukaryotes.</title>
        <authorList>
            <person name="Spang A."/>
            <person name="Saw J.H."/>
            <person name="Jorgensen S.L."/>
            <person name="Zaremba-Niedzwiedzka K."/>
            <person name="Martijn J."/>
            <person name="Lind A.E."/>
            <person name="van Eijk R."/>
            <person name="Schleper C."/>
            <person name="Guy L."/>
            <person name="Ettema T.J."/>
        </authorList>
    </citation>
    <scope>NUCLEOTIDE SEQUENCE</scope>
</reference>
<evidence type="ECO:0000313" key="1">
    <source>
        <dbReference type="EMBL" id="KKN81751.1"/>
    </source>
</evidence>
<proteinExistence type="predicted"/>